<dbReference type="Pfam" id="PF00356">
    <property type="entry name" value="LacI"/>
    <property type="match status" value="1"/>
</dbReference>
<evidence type="ECO:0000259" key="4">
    <source>
        <dbReference type="PROSITE" id="PS50932"/>
    </source>
</evidence>
<keyword evidence="6" id="KW-1185">Reference proteome</keyword>
<organism evidence="5 6">
    <name type="scientific">Coraliomargarita algicola</name>
    <dbReference type="NCBI Taxonomy" id="3092156"/>
    <lineage>
        <taxon>Bacteria</taxon>
        <taxon>Pseudomonadati</taxon>
        <taxon>Verrucomicrobiota</taxon>
        <taxon>Opitutia</taxon>
        <taxon>Puniceicoccales</taxon>
        <taxon>Coraliomargaritaceae</taxon>
        <taxon>Coraliomargarita</taxon>
    </lineage>
</organism>
<keyword evidence="2 5" id="KW-0238">DNA-binding</keyword>
<dbReference type="PANTHER" id="PTHR30146:SF109">
    <property type="entry name" value="HTH-TYPE TRANSCRIPTIONAL REGULATOR GALS"/>
    <property type="match status" value="1"/>
</dbReference>
<sequence>MKKKKISSMAELAKIAKCSVMTVSYALRGSHEVSEETRLRIQKLAHEYGYRKNPFVSALITNRRSKRSGGLDVIGLITKFDVPMSQWKERQHFYSDLYEGMVERAAELGFRIDEFPTYGGENALNGRQLNRVLATRGIRGVILMPGGEYNRNFPLDDFDYSDFSVVAAAFHARQMHIHRTATDYSGGIELCLQEASKRGYKRIGLAMDQSLDPSLRYGFSGRFLAWQAGQLKKNCVPLIAGRAGGLYRDSFLAWYQKHKPDCILSPSVSPLRWLEGIDVVVPRDVGCIFVPVRDHPHLSGFDARTHVVGRTTVNLLARELFLNNTGLPEYPEVVMVSGQWQEGNTVALPVA</sequence>
<evidence type="ECO:0000313" key="5">
    <source>
        <dbReference type="EMBL" id="WPJ95358.1"/>
    </source>
</evidence>
<dbReference type="PANTHER" id="PTHR30146">
    <property type="entry name" value="LACI-RELATED TRANSCRIPTIONAL REPRESSOR"/>
    <property type="match status" value="1"/>
</dbReference>
<dbReference type="CDD" id="cd01392">
    <property type="entry name" value="HTH_LacI"/>
    <property type="match status" value="1"/>
</dbReference>
<dbReference type="GO" id="GO:0003677">
    <property type="term" value="F:DNA binding"/>
    <property type="evidence" value="ECO:0007669"/>
    <property type="project" value="UniProtKB-KW"/>
</dbReference>
<dbReference type="SMART" id="SM00354">
    <property type="entry name" value="HTH_LACI"/>
    <property type="match status" value="1"/>
</dbReference>
<dbReference type="Proteomes" id="UP001324993">
    <property type="component" value="Chromosome"/>
</dbReference>
<evidence type="ECO:0000256" key="1">
    <source>
        <dbReference type="ARBA" id="ARBA00023015"/>
    </source>
</evidence>
<protein>
    <submittedName>
        <fullName evidence="5">LacI family DNA-binding transcriptional regulator</fullName>
    </submittedName>
</protein>
<dbReference type="Gene3D" id="1.10.260.40">
    <property type="entry name" value="lambda repressor-like DNA-binding domains"/>
    <property type="match status" value="1"/>
</dbReference>
<keyword evidence="1" id="KW-0805">Transcription regulation</keyword>
<evidence type="ECO:0000256" key="2">
    <source>
        <dbReference type="ARBA" id="ARBA00023125"/>
    </source>
</evidence>
<dbReference type="SUPFAM" id="SSF47413">
    <property type="entry name" value="lambda repressor-like DNA-binding domains"/>
    <property type="match status" value="1"/>
</dbReference>
<evidence type="ECO:0000313" key="6">
    <source>
        <dbReference type="Proteomes" id="UP001324993"/>
    </source>
</evidence>
<reference evidence="5 6" key="1">
    <citation type="submission" date="2023-11" db="EMBL/GenBank/DDBJ databases">
        <title>Coraliomargarita sp. nov., isolated from marine algae.</title>
        <authorList>
            <person name="Lee J.K."/>
            <person name="Baek J.H."/>
            <person name="Kim J.M."/>
            <person name="Choi D.G."/>
            <person name="Jeon C.O."/>
        </authorList>
    </citation>
    <scope>NUCLEOTIDE SEQUENCE [LARGE SCALE GENOMIC DNA]</scope>
    <source>
        <strain evidence="5 6">J2-16</strain>
    </source>
</reference>
<dbReference type="InterPro" id="IPR010982">
    <property type="entry name" value="Lambda_DNA-bd_dom_sf"/>
</dbReference>
<name>A0ABZ0RIQ6_9BACT</name>
<dbReference type="EMBL" id="CP138858">
    <property type="protein sequence ID" value="WPJ95358.1"/>
    <property type="molecule type" value="Genomic_DNA"/>
</dbReference>
<dbReference type="PROSITE" id="PS50932">
    <property type="entry name" value="HTH_LACI_2"/>
    <property type="match status" value="1"/>
</dbReference>
<dbReference type="RefSeq" id="WP_319832247.1">
    <property type="nucleotide sequence ID" value="NZ_CP138858.1"/>
</dbReference>
<gene>
    <name evidence="5" type="ORF">SH580_18210</name>
</gene>
<proteinExistence type="predicted"/>
<feature type="domain" description="HTH lacI-type" evidence="4">
    <location>
        <begin position="7"/>
        <end position="61"/>
    </location>
</feature>
<keyword evidence="3" id="KW-0804">Transcription</keyword>
<dbReference type="Gene3D" id="3.40.50.2300">
    <property type="match status" value="1"/>
</dbReference>
<accession>A0ABZ0RIQ6</accession>
<evidence type="ECO:0000256" key="3">
    <source>
        <dbReference type="ARBA" id="ARBA00023163"/>
    </source>
</evidence>
<dbReference type="InterPro" id="IPR000843">
    <property type="entry name" value="HTH_LacI"/>
</dbReference>